<protein>
    <submittedName>
        <fullName evidence="2">Uncharacterized protein</fullName>
    </submittedName>
</protein>
<keyword evidence="1" id="KW-1133">Transmembrane helix</keyword>
<evidence type="ECO:0000313" key="3">
    <source>
        <dbReference type="Proteomes" id="UP000322791"/>
    </source>
</evidence>
<dbReference type="Proteomes" id="UP000322791">
    <property type="component" value="Unassembled WGS sequence"/>
</dbReference>
<reference evidence="2 3" key="1">
    <citation type="submission" date="2019-08" db="EMBL/GenBank/DDBJ databases">
        <authorList>
            <person name="Seo M.-J."/>
        </authorList>
    </citation>
    <scope>NUCLEOTIDE SEQUENCE [LARGE SCALE GENOMIC DNA]</scope>
    <source>
        <strain evidence="2 3">KIGAM108</strain>
    </source>
</reference>
<name>A0A5D6UWK1_9BACT</name>
<organism evidence="2 3">
    <name type="scientific">Hymenobacter lutimineralis</name>
    <dbReference type="NCBI Taxonomy" id="2606448"/>
    <lineage>
        <taxon>Bacteria</taxon>
        <taxon>Pseudomonadati</taxon>
        <taxon>Bacteroidota</taxon>
        <taxon>Cytophagia</taxon>
        <taxon>Cytophagales</taxon>
        <taxon>Hymenobacteraceae</taxon>
        <taxon>Hymenobacter</taxon>
    </lineage>
</organism>
<dbReference type="RefSeq" id="WP_149072219.1">
    <property type="nucleotide sequence ID" value="NZ_VTHL01000021.1"/>
</dbReference>
<evidence type="ECO:0000256" key="1">
    <source>
        <dbReference type="SAM" id="Phobius"/>
    </source>
</evidence>
<dbReference type="EMBL" id="VTHL01000021">
    <property type="protein sequence ID" value="TYZ06754.1"/>
    <property type="molecule type" value="Genomic_DNA"/>
</dbReference>
<comment type="caution">
    <text evidence="2">The sequence shown here is derived from an EMBL/GenBank/DDBJ whole genome shotgun (WGS) entry which is preliminary data.</text>
</comment>
<evidence type="ECO:0000313" key="2">
    <source>
        <dbReference type="EMBL" id="TYZ06754.1"/>
    </source>
</evidence>
<sequence length="127" mass="14099">MARKALLLLLVFSLLLEAALTFAGFLLPDLVLTKFGVVPSSDTRFMAFAMAWLLLLVTLVCGLALYWTWKRHPGYAPLGYVLGLWWVGIGLGLYLGYGRLDNLVLDTGKGLLLVLATWGSRLRERTN</sequence>
<gene>
    <name evidence="2" type="ORF">FY528_16975</name>
</gene>
<feature type="transmembrane region" description="Helical" evidence="1">
    <location>
        <begin position="45"/>
        <end position="66"/>
    </location>
</feature>
<proteinExistence type="predicted"/>
<feature type="transmembrane region" description="Helical" evidence="1">
    <location>
        <begin position="78"/>
        <end position="97"/>
    </location>
</feature>
<keyword evidence="1" id="KW-0472">Membrane</keyword>
<keyword evidence="1" id="KW-0812">Transmembrane</keyword>
<keyword evidence="3" id="KW-1185">Reference proteome</keyword>
<accession>A0A5D6UWK1</accession>
<dbReference type="AlphaFoldDB" id="A0A5D6UWK1"/>